<reference evidence="2" key="1">
    <citation type="submission" date="2022-04" db="EMBL/GenBank/DDBJ databases">
        <title>Hymenobacter sp. isolated from the air.</title>
        <authorList>
            <person name="Won M."/>
            <person name="Lee C.-M."/>
            <person name="Woen H.-Y."/>
            <person name="Kwon S.-W."/>
        </authorList>
    </citation>
    <scope>NUCLEOTIDE SEQUENCE</scope>
    <source>
        <strain evidence="2">5420S-77</strain>
        <plasmid evidence="2">unnamed3</plasmid>
    </source>
</reference>
<dbReference type="PANTHER" id="PTHR10728">
    <property type="entry name" value="CYTOSOLIC PHOSPHOLIPASE A2"/>
    <property type="match status" value="1"/>
</dbReference>
<dbReference type="RefSeq" id="WP_245126802.1">
    <property type="nucleotide sequence ID" value="NZ_CP095064.1"/>
</dbReference>
<feature type="transmembrane region" description="Helical" evidence="1">
    <location>
        <begin position="412"/>
        <end position="434"/>
    </location>
</feature>
<keyword evidence="2" id="KW-0614">Plasmid</keyword>
<proteinExistence type="predicted"/>
<evidence type="ECO:0000256" key="1">
    <source>
        <dbReference type="SAM" id="Phobius"/>
    </source>
</evidence>
<feature type="transmembrane region" description="Helical" evidence="1">
    <location>
        <begin position="454"/>
        <end position="476"/>
    </location>
</feature>
<sequence length="782" mass="85184">MDTVSELTARATTYLVLLQDAIAVLPPTVVPPDLEYDSPYPKLGAIDIVLVGNAVSESEEISELCSTLLAIPVLQAKAHALVESANGLAAAQAPLSNKDKDGYFINHTLNLLEFVRRHVTNSLLEEAFVFTTPAFTSSVDELLALLWTKPANGLDSPLANGKLLLPSLPEHRCLPPEYWRRILRAILYQQPSHRKELATALDYIPTLVHALRPSSLAGNVAERIADQAILITGTENAQDQLLLDDEALERALTKAKCAVPFEVVFNRELNEISDRRASYGLRAPEAVDPQQRADNLMLCALAFSGGGIRTATYNLGIMQGLASTNLLPSIDYLSTVSGGSYLGSWLTAWIKREGCFQKVIDRLCPAKSPVPNAEEVRPIRWLRMYSNYLTPNSSIFSTDSWTMGMTWLRNTLLNQLIIVLALGATVALGAVLLHSWLLLHWNETPQAELNPGRVILVSLGLLFPAAILASLGMRMYRATPLQQPSKWVVRIVGGLLLWAMLNAYLVSNFLFHWTYPGFTTGLLALLPAALVASAALLLVAAIGRYDRCFYRIREDAEFSSFHYVKAWIAIAFSSVVAAFFGEVILVVVWKVLNSLQPLSVKSASGAAAWLREHLSARVLNYLPFTIGLPLVLEMIVLTVVVRMALLGRNFPDERREWWGRMGAVVHLALVVWILATSSTLLAREAASLLAGNLSAQLTVAGGWLAVVGKAVQLAFSARTSAKTEQPGASTWLDKALSFAPYIFGLGLLMLTSGPFTGCCIICRGTFGKGCPGGVPTARSCKA</sequence>
<accession>A0ABY4GE32</accession>
<evidence type="ECO:0008006" key="4">
    <source>
        <dbReference type="Google" id="ProtNLM"/>
    </source>
</evidence>
<dbReference type="InterPro" id="IPR016035">
    <property type="entry name" value="Acyl_Trfase/lysoPLipase"/>
</dbReference>
<organism evidence="2 3">
    <name type="scientific">Hymenobacter volaticus</name>
    <dbReference type="NCBI Taxonomy" id="2932254"/>
    <lineage>
        <taxon>Bacteria</taxon>
        <taxon>Pseudomonadati</taxon>
        <taxon>Bacteroidota</taxon>
        <taxon>Cytophagia</taxon>
        <taxon>Cytophagales</taxon>
        <taxon>Hymenobacteraceae</taxon>
        <taxon>Hymenobacter</taxon>
    </lineage>
</organism>
<feature type="transmembrane region" description="Helical" evidence="1">
    <location>
        <begin position="523"/>
        <end position="545"/>
    </location>
</feature>
<keyword evidence="1" id="KW-0812">Transmembrane</keyword>
<dbReference type="Proteomes" id="UP000830401">
    <property type="component" value="Plasmid unnamed3"/>
</dbReference>
<keyword evidence="3" id="KW-1185">Reference proteome</keyword>
<dbReference type="PANTHER" id="PTHR10728:SF40">
    <property type="entry name" value="PATATIN FAMILY PROTEIN"/>
    <property type="match status" value="1"/>
</dbReference>
<evidence type="ECO:0000313" key="3">
    <source>
        <dbReference type="Proteomes" id="UP000830401"/>
    </source>
</evidence>
<evidence type="ECO:0000313" key="2">
    <source>
        <dbReference type="EMBL" id="UOQ69050.1"/>
    </source>
</evidence>
<name>A0ABY4GE32_9BACT</name>
<feature type="transmembrane region" description="Helical" evidence="1">
    <location>
        <begin position="735"/>
        <end position="755"/>
    </location>
</feature>
<dbReference type="SUPFAM" id="SSF52151">
    <property type="entry name" value="FabD/lysophospholipase-like"/>
    <property type="match status" value="1"/>
</dbReference>
<protein>
    <recommendedName>
        <fullName evidence="4">PNPLA domain-containing protein</fullName>
    </recommendedName>
</protein>
<feature type="transmembrane region" description="Helical" evidence="1">
    <location>
        <begin position="488"/>
        <end position="511"/>
    </location>
</feature>
<dbReference type="Gene3D" id="3.40.1090.10">
    <property type="entry name" value="Cytosolic phospholipase A2 catalytic domain"/>
    <property type="match status" value="1"/>
</dbReference>
<geneLocation type="plasmid" evidence="2 3">
    <name>unnamed3</name>
</geneLocation>
<keyword evidence="1" id="KW-0472">Membrane</keyword>
<feature type="transmembrane region" description="Helical" evidence="1">
    <location>
        <begin position="657"/>
        <end position="675"/>
    </location>
</feature>
<feature type="transmembrane region" description="Helical" evidence="1">
    <location>
        <begin position="621"/>
        <end position="645"/>
    </location>
</feature>
<dbReference type="EMBL" id="CP095064">
    <property type="protein sequence ID" value="UOQ69050.1"/>
    <property type="molecule type" value="Genomic_DNA"/>
</dbReference>
<keyword evidence="1" id="KW-1133">Transmembrane helix</keyword>
<gene>
    <name evidence="2" type="ORF">MUN86_26470</name>
</gene>
<feature type="transmembrane region" description="Helical" evidence="1">
    <location>
        <begin position="566"/>
        <end position="589"/>
    </location>
</feature>